<dbReference type="AlphaFoldDB" id="A0A9W8AZ22"/>
<sequence>MTYPLTLKRNEIISTLWWNSEEFKPATCLGVLYQLEHVYHESKNKGDDQAWVLDTLYIHRSVVYPWIWRQYTELGGACCGLIIELRLFQESDCYNTTQSHWQGLYGSAGLILTTFYFKPQGTNDDTSPSELEALLCAISQSANGMLEITSDDMNDHCSCHLWVTRLATVQCMLELLANVLDKSQPQANLNTHWCNTLHLHLHRWADTLSSYLLMTGLARVLHDAYLVLSILITKPLVLSTISNFTDYVRQCIDCPDGRLSDGGFQQEEILHHPYQYFTICTKGLMLVHQRALHIGAYFIRLLRLLLGSDHPPTQQYRQFFTQDPRVRFILNVSLSPQRPSSLPESGCLKKPNIGALAIMQM</sequence>
<feature type="non-terminal residue" evidence="1">
    <location>
        <position position="1"/>
    </location>
</feature>
<name>A0A9W8AZ22_9FUNG</name>
<protein>
    <submittedName>
        <fullName evidence="1">Uncharacterized protein</fullName>
    </submittedName>
</protein>
<dbReference type="Proteomes" id="UP001150925">
    <property type="component" value="Unassembled WGS sequence"/>
</dbReference>
<gene>
    <name evidence="1" type="ORF">IWQ62_001159</name>
</gene>
<comment type="caution">
    <text evidence="1">The sequence shown here is derived from an EMBL/GenBank/DDBJ whole genome shotgun (WGS) entry which is preliminary data.</text>
</comment>
<accession>A0A9W8AZ22</accession>
<organism evidence="1 2">
    <name type="scientific">Dispira parvispora</name>
    <dbReference type="NCBI Taxonomy" id="1520584"/>
    <lineage>
        <taxon>Eukaryota</taxon>
        <taxon>Fungi</taxon>
        <taxon>Fungi incertae sedis</taxon>
        <taxon>Zoopagomycota</taxon>
        <taxon>Kickxellomycotina</taxon>
        <taxon>Dimargaritomycetes</taxon>
        <taxon>Dimargaritales</taxon>
        <taxon>Dimargaritaceae</taxon>
        <taxon>Dispira</taxon>
    </lineage>
</organism>
<proteinExistence type="predicted"/>
<dbReference type="EMBL" id="JANBPY010000162">
    <property type="protein sequence ID" value="KAJ1968578.1"/>
    <property type="molecule type" value="Genomic_DNA"/>
</dbReference>
<evidence type="ECO:0000313" key="1">
    <source>
        <dbReference type="EMBL" id="KAJ1968578.1"/>
    </source>
</evidence>
<evidence type="ECO:0000313" key="2">
    <source>
        <dbReference type="Proteomes" id="UP001150925"/>
    </source>
</evidence>
<keyword evidence="2" id="KW-1185">Reference proteome</keyword>
<reference evidence="1" key="1">
    <citation type="submission" date="2022-07" db="EMBL/GenBank/DDBJ databases">
        <title>Phylogenomic reconstructions and comparative analyses of Kickxellomycotina fungi.</title>
        <authorList>
            <person name="Reynolds N.K."/>
            <person name="Stajich J.E."/>
            <person name="Barry K."/>
            <person name="Grigoriev I.V."/>
            <person name="Crous P."/>
            <person name="Smith M.E."/>
        </authorList>
    </citation>
    <scope>NUCLEOTIDE SEQUENCE</scope>
    <source>
        <strain evidence="1">RSA 1196</strain>
    </source>
</reference>